<sequence length="113" mass="11797">MSHVSSVSGSAYPYRGTLSRLDSNDDGVLSRGEREADERPGILETDNAEGNAMDGSNSALGGLMAKLMQLPSADVASTAKSPESSVAFDLDLLSPMDAYNSTYGQYNVDSVAA</sequence>
<reference evidence="2 3" key="1">
    <citation type="submission" date="2019-07" db="EMBL/GenBank/DDBJ databases">
        <title>The Draft Genome Sequence of Rhizobium tropici SARCC-755 Associated with Superior Nodulation on Pigeonpea (Cajanus cajan (L.) Millsp.).</title>
        <authorList>
            <person name="Bopape F.L."/>
            <person name="Hassen A.I."/>
            <person name="Swanevelder Z.H."/>
            <person name="Gwata E.T."/>
        </authorList>
    </citation>
    <scope>NUCLEOTIDE SEQUENCE [LARGE SCALE GENOMIC DNA]</scope>
    <source>
        <strain evidence="2 3">SARCC-755</strain>
    </source>
</reference>
<organism evidence="2 3">
    <name type="scientific">Rhizobium tropici</name>
    <dbReference type="NCBI Taxonomy" id="398"/>
    <lineage>
        <taxon>Bacteria</taxon>
        <taxon>Pseudomonadati</taxon>
        <taxon>Pseudomonadota</taxon>
        <taxon>Alphaproteobacteria</taxon>
        <taxon>Hyphomicrobiales</taxon>
        <taxon>Rhizobiaceae</taxon>
        <taxon>Rhizobium/Agrobacterium group</taxon>
        <taxon>Rhizobium</taxon>
    </lineage>
</organism>
<comment type="caution">
    <text evidence="2">The sequence shown here is derived from an EMBL/GenBank/DDBJ whole genome shotgun (WGS) entry which is preliminary data.</text>
</comment>
<dbReference type="EMBL" id="VNIP01000011">
    <property type="protein sequence ID" value="KAA1177927.1"/>
    <property type="molecule type" value="Genomic_DNA"/>
</dbReference>
<gene>
    <name evidence="2" type="ORF">FP026_22240</name>
</gene>
<proteinExistence type="predicted"/>
<feature type="compositionally biased region" description="Basic and acidic residues" evidence="1">
    <location>
        <begin position="31"/>
        <end position="41"/>
    </location>
</feature>
<dbReference type="OrthoDB" id="8400207at2"/>
<accession>A0A5B0VTN3</accession>
<evidence type="ECO:0000256" key="1">
    <source>
        <dbReference type="SAM" id="MobiDB-lite"/>
    </source>
</evidence>
<dbReference type="Proteomes" id="UP000323608">
    <property type="component" value="Unassembled WGS sequence"/>
</dbReference>
<evidence type="ECO:0000313" key="2">
    <source>
        <dbReference type="EMBL" id="KAA1177927.1"/>
    </source>
</evidence>
<protein>
    <submittedName>
        <fullName evidence="2">Uncharacterized protein</fullName>
    </submittedName>
</protein>
<dbReference type="AlphaFoldDB" id="A0A5B0VTN3"/>
<dbReference type="RefSeq" id="WP_149636759.1">
    <property type="nucleotide sequence ID" value="NZ_VNIP01000011.1"/>
</dbReference>
<evidence type="ECO:0000313" key="3">
    <source>
        <dbReference type="Proteomes" id="UP000323608"/>
    </source>
</evidence>
<feature type="region of interest" description="Disordered" evidence="1">
    <location>
        <begin position="1"/>
        <end position="57"/>
    </location>
</feature>
<name>A0A5B0VTN3_RHITR</name>